<accession>A0ACC0CLS0</accession>
<proteinExistence type="predicted"/>
<reference evidence="1 2" key="1">
    <citation type="journal article" date="2022" name="New Phytol.">
        <title>Ecological generalism drives hyperdiversity of secondary metabolite gene clusters in xylarialean endophytes.</title>
        <authorList>
            <person name="Franco M.E.E."/>
            <person name="Wisecaver J.H."/>
            <person name="Arnold A.E."/>
            <person name="Ju Y.M."/>
            <person name="Slot J.C."/>
            <person name="Ahrendt S."/>
            <person name="Moore L.P."/>
            <person name="Eastman K.E."/>
            <person name="Scott K."/>
            <person name="Konkel Z."/>
            <person name="Mondo S.J."/>
            <person name="Kuo A."/>
            <person name="Hayes R.D."/>
            <person name="Haridas S."/>
            <person name="Andreopoulos B."/>
            <person name="Riley R."/>
            <person name="LaButti K."/>
            <person name="Pangilinan J."/>
            <person name="Lipzen A."/>
            <person name="Amirebrahimi M."/>
            <person name="Yan J."/>
            <person name="Adam C."/>
            <person name="Keymanesh K."/>
            <person name="Ng V."/>
            <person name="Louie K."/>
            <person name="Northen T."/>
            <person name="Drula E."/>
            <person name="Henrissat B."/>
            <person name="Hsieh H.M."/>
            <person name="Youens-Clark K."/>
            <person name="Lutzoni F."/>
            <person name="Miadlikowska J."/>
            <person name="Eastwood D.C."/>
            <person name="Hamelin R.C."/>
            <person name="Grigoriev I.V."/>
            <person name="U'Ren J.M."/>
        </authorList>
    </citation>
    <scope>NUCLEOTIDE SEQUENCE [LARGE SCALE GENOMIC DNA]</scope>
    <source>
        <strain evidence="1 2">ER1909</strain>
    </source>
</reference>
<organism evidence="1 2">
    <name type="scientific">Hypoxylon rubiginosum</name>
    <dbReference type="NCBI Taxonomy" id="110542"/>
    <lineage>
        <taxon>Eukaryota</taxon>
        <taxon>Fungi</taxon>
        <taxon>Dikarya</taxon>
        <taxon>Ascomycota</taxon>
        <taxon>Pezizomycotina</taxon>
        <taxon>Sordariomycetes</taxon>
        <taxon>Xylariomycetidae</taxon>
        <taxon>Xylariales</taxon>
        <taxon>Hypoxylaceae</taxon>
        <taxon>Hypoxylon</taxon>
    </lineage>
</organism>
<protein>
    <submittedName>
        <fullName evidence="1">Uncharacterized protein</fullName>
    </submittedName>
</protein>
<gene>
    <name evidence="1" type="ORF">F4821DRAFT_274918</name>
</gene>
<dbReference type="Proteomes" id="UP001497680">
    <property type="component" value="Unassembled WGS sequence"/>
</dbReference>
<dbReference type="EMBL" id="MU394396">
    <property type="protein sequence ID" value="KAI6081418.1"/>
    <property type="molecule type" value="Genomic_DNA"/>
</dbReference>
<sequence length="427" mass="47239">MPSRKPHTNSHHGCVQCKARRVKCDQEQPSCARCRKKDRNCTYQHLTSSYDPFKNYNDASSTPSSSATLYAIPSRRGFIKPEPTAETTPPNESLSTESSSNLSSSSLKSLSHQGIIYPLYNEPQILDATSQELLYHYDTEVEVLSCFHDAVIRHSFAHPYVYHAVLTVSALHLASLTAPFQGTPASRSPHLVTALAHKAFALEALRSTVESMSGPTCEPALAASGLLTVCAFALLHAGVASDTIDLLAQIMALYRGTVAIFRFGRQVLHTVPSGTIPRLRQSVVTATACETPWPEAEAAVDKVLAKVLELTEASTDAKEKKNALMDAGFKLKTALRRVAAARGVHNVACMWLAMVNSRFNESVKAREPLSLILVAHWVVTLRYVTHIWWVQGWPERTIRAVWEEVGEQHPDLMQWVSEEIRGDVRDE</sequence>
<evidence type="ECO:0000313" key="1">
    <source>
        <dbReference type="EMBL" id="KAI6081418.1"/>
    </source>
</evidence>
<keyword evidence="2" id="KW-1185">Reference proteome</keyword>
<comment type="caution">
    <text evidence="1">The sequence shown here is derived from an EMBL/GenBank/DDBJ whole genome shotgun (WGS) entry which is preliminary data.</text>
</comment>
<name>A0ACC0CLS0_9PEZI</name>
<evidence type="ECO:0000313" key="2">
    <source>
        <dbReference type="Proteomes" id="UP001497680"/>
    </source>
</evidence>